<comment type="similarity">
    <text evidence="2 7">Belongs to the cytochrome P450 family.</text>
</comment>
<keyword evidence="10" id="KW-1185">Reference proteome</keyword>
<dbReference type="PANTHER" id="PTHR24305">
    <property type="entry name" value="CYTOCHROME P450"/>
    <property type="match status" value="1"/>
</dbReference>
<dbReference type="AlphaFoldDB" id="A0AAX6MSC3"/>
<dbReference type="PANTHER" id="PTHR24305:SF166">
    <property type="entry name" value="CYTOCHROME P450 12A4, MITOCHONDRIAL-RELATED"/>
    <property type="match status" value="1"/>
</dbReference>
<evidence type="ECO:0000256" key="2">
    <source>
        <dbReference type="ARBA" id="ARBA00010617"/>
    </source>
</evidence>
<proteinExistence type="inferred from homology"/>
<dbReference type="GO" id="GO:0020037">
    <property type="term" value="F:heme binding"/>
    <property type="evidence" value="ECO:0007669"/>
    <property type="project" value="InterPro"/>
</dbReference>
<evidence type="ECO:0000313" key="9">
    <source>
        <dbReference type="EMBL" id="KAK6955071.1"/>
    </source>
</evidence>
<dbReference type="GO" id="GO:0016705">
    <property type="term" value="F:oxidoreductase activity, acting on paired donors, with incorporation or reduction of molecular oxygen"/>
    <property type="evidence" value="ECO:0007669"/>
    <property type="project" value="InterPro"/>
</dbReference>
<dbReference type="Proteomes" id="UP001369815">
    <property type="component" value="Unassembled WGS sequence"/>
</dbReference>
<keyword evidence="8" id="KW-0732">Signal</keyword>
<dbReference type="Gene3D" id="1.10.630.10">
    <property type="entry name" value="Cytochrome P450"/>
    <property type="match status" value="1"/>
</dbReference>
<feature type="binding site" description="axial binding residue" evidence="6">
    <location>
        <position position="469"/>
    </location>
    <ligand>
        <name>heme</name>
        <dbReference type="ChEBI" id="CHEBI:30413"/>
    </ligand>
    <ligandPart>
        <name>Fe</name>
        <dbReference type="ChEBI" id="CHEBI:18248"/>
    </ligandPart>
</feature>
<evidence type="ECO:0000313" key="10">
    <source>
        <dbReference type="Proteomes" id="UP001369815"/>
    </source>
</evidence>
<feature type="signal peptide" evidence="8">
    <location>
        <begin position="1"/>
        <end position="19"/>
    </location>
</feature>
<keyword evidence="7" id="KW-0560">Oxidoreductase</keyword>
<dbReference type="PROSITE" id="PS00086">
    <property type="entry name" value="CYTOCHROME_P450"/>
    <property type="match status" value="1"/>
</dbReference>
<evidence type="ECO:0000256" key="5">
    <source>
        <dbReference type="ARBA" id="ARBA00023004"/>
    </source>
</evidence>
<organism evidence="9 10">
    <name type="scientific">Daldinia eschscholtzii</name>
    <dbReference type="NCBI Taxonomy" id="292717"/>
    <lineage>
        <taxon>Eukaryota</taxon>
        <taxon>Fungi</taxon>
        <taxon>Dikarya</taxon>
        <taxon>Ascomycota</taxon>
        <taxon>Pezizomycotina</taxon>
        <taxon>Sordariomycetes</taxon>
        <taxon>Xylariomycetidae</taxon>
        <taxon>Xylariales</taxon>
        <taxon>Hypoxylaceae</taxon>
        <taxon>Daldinia</taxon>
    </lineage>
</organism>
<evidence type="ECO:0000256" key="1">
    <source>
        <dbReference type="ARBA" id="ARBA00001971"/>
    </source>
</evidence>
<dbReference type="PRINTS" id="PR00463">
    <property type="entry name" value="EP450I"/>
</dbReference>
<protein>
    <recommendedName>
        <fullName evidence="11">Cytochrome P450</fullName>
    </recommendedName>
</protein>
<gene>
    <name evidence="9" type="ORF">Daesc_002701</name>
</gene>
<dbReference type="GO" id="GO:0005506">
    <property type="term" value="F:iron ion binding"/>
    <property type="evidence" value="ECO:0007669"/>
    <property type="project" value="InterPro"/>
</dbReference>
<sequence length="543" mass="60644">MAAYGVSLVLLPLFSLVYTTPLRAEGRYETDIEQPKPPHSFLWGHLKLIGGIASQLPPNSHQQLLITTIAQTYNLKGVWYLDLWPIADPQVVLTEPELMDAVQVTRVYNQHQLAQDVLTSVLGENIVAAANGPVWKKLHNAMAPAFLPSHVRTLAGLIADETMIFRETLKKLASSRQVFSAEHELSKLIFDIIGRVVFNFPLHGQTKGSSYHEDLKQTIQLLNQQISRNPLVKLQVALKKWSVRKRVDASVAAKIQERLAALRNENIVPSRKDPFSILDLMLRETVLRDGTKKGSEAVELPEGELELLVTNVKGLLLGGMGTSVDTLCLTRRNEKYIFMLLSKHPGVVQKMLEEHEAVFGRNLATILENLKESPAKLSELEYTTGVIKETVRLFPIGFGVKEAPAGSTVSYQGREYPVDNGLVIAPCWHTMHYDPRYFPEPSAFRPERFLGDGVPRGWFRSFSRGPRACLGQDLAIDIMRVVLLLTVREFHFKIAGLQPNPNPKAIYTNLDTIFGDIVFQELSMEAKPRGGMMMTVGEKGVAA</sequence>
<dbReference type="EMBL" id="JBANMG010000003">
    <property type="protein sequence ID" value="KAK6955071.1"/>
    <property type="molecule type" value="Genomic_DNA"/>
</dbReference>
<evidence type="ECO:0000256" key="6">
    <source>
        <dbReference type="PIRSR" id="PIRSR602401-1"/>
    </source>
</evidence>
<dbReference type="InterPro" id="IPR001128">
    <property type="entry name" value="Cyt_P450"/>
</dbReference>
<evidence type="ECO:0000256" key="4">
    <source>
        <dbReference type="ARBA" id="ARBA00022723"/>
    </source>
</evidence>
<dbReference type="InterPro" id="IPR017972">
    <property type="entry name" value="Cyt_P450_CS"/>
</dbReference>
<dbReference type="PRINTS" id="PR00385">
    <property type="entry name" value="P450"/>
</dbReference>
<keyword evidence="4 6" id="KW-0479">Metal-binding</keyword>
<keyword evidence="7" id="KW-0503">Monooxygenase</keyword>
<evidence type="ECO:0000256" key="3">
    <source>
        <dbReference type="ARBA" id="ARBA00022617"/>
    </source>
</evidence>
<comment type="cofactor">
    <cofactor evidence="1 6">
        <name>heme</name>
        <dbReference type="ChEBI" id="CHEBI:30413"/>
    </cofactor>
</comment>
<dbReference type="InterPro" id="IPR002401">
    <property type="entry name" value="Cyt_P450_E_grp-I"/>
</dbReference>
<dbReference type="InterPro" id="IPR036396">
    <property type="entry name" value="Cyt_P450_sf"/>
</dbReference>
<evidence type="ECO:0000256" key="7">
    <source>
        <dbReference type="RuleBase" id="RU000461"/>
    </source>
</evidence>
<dbReference type="Pfam" id="PF00067">
    <property type="entry name" value="p450"/>
    <property type="match status" value="1"/>
</dbReference>
<feature type="chain" id="PRO_5044016631" description="Cytochrome P450" evidence="8">
    <location>
        <begin position="20"/>
        <end position="543"/>
    </location>
</feature>
<comment type="caution">
    <text evidence="9">The sequence shown here is derived from an EMBL/GenBank/DDBJ whole genome shotgun (WGS) entry which is preliminary data.</text>
</comment>
<dbReference type="GO" id="GO:0004497">
    <property type="term" value="F:monooxygenase activity"/>
    <property type="evidence" value="ECO:0007669"/>
    <property type="project" value="UniProtKB-KW"/>
</dbReference>
<keyword evidence="3 6" id="KW-0349">Heme</keyword>
<accession>A0AAX6MSC3</accession>
<evidence type="ECO:0008006" key="11">
    <source>
        <dbReference type="Google" id="ProtNLM"/>
    </source>
</evidence>
<dbReference type="InterPro" id="IPR050121">
    <property type="entry name" value="Cytochrome_P450_monoxygenase"/>
</dbReference>
<name>A0AAX6MSC3_9PEZI</name>
<keyword evidence="5 6" id="KW-0408">Iron</keyword>
<reference evidence="9 10" key="1">
    <citation type="journal article" date="2024" name="Front Chem Biol">
        <title>Unveiling the potential of Daldinia eschscholtzii MFLUCC 19-0629 through bioactivity and bioinformatics studies for enhanced sustainable agriculture production.</title>
        <authorList>
            <person name="Brooks S."/>
            <person name="Weaver J.A."/>
            <person name="Klomchit A."/>
            <person name="Alharthi S.A."/>
            <person name="Onlamun T."/>
            <person name="Nurani R."/>
            <person name="Vong T.K."/>
            <person name="Alberti F."/>
            <person name="Greco C."/>
        </authorList>
    </citation>
    <scope>NUCLEOTIDE SEQUENCE [LARGE SCALE GENOMIC DNA]</scope>
    <source>
        <strain evidence="9">MFLUCC 19-0629</strain>
    </source>
</reference>
<dbReference type="SUPFAM" id="SSF48264">
    <property type="entry name" value="Cytochrome P450"/>
    <property type="match status" value="1"/>
</dbReference>
<evidence type="ECO:0000256" key="8">
    <source>
        <dbReference type="SAM" id="SignalP"/>
    </source>
</evidence>